<evidence type="ECO:0000259" key="2">
    <source>
        <dbReference type="PROSITE" id="PS50833"/>
    </source>
</evidence>
<feature type="region of interest" description="Disordered" evidence="1">
    <location>
        <begin position="1"/>
        <end position="24"/>
    </location>
</feature>
<feature type="compositionally biased region" description="Acidic residues" evidence="1">
    <location>
        <begin position="393"/>
        <end position="409"/>
    </location>
</feature>
<evidence type="ECO:0000256" key="1">
    <source>
        <dbReference type="SAM" id="MobiDB-lite"/>
    </source>
</evidence>
<proteinExistence type="predicted"/>
<dbReference type="PROSITE" id="PS50833">
    <property type="entry name" value="BRIX"/>
    <property type="match status" value="1"/>
</dbReference>
<feature type="compositionally biased region" description="Low complexity" evidence="1">
    <location>
        <begin position="426"/>
        <end position="437"/>
    </location>
</feature>
<feature type="compositionally biased region" description="Basic residues" evidence="1">
    <location>
        <begin position="1"/>
        <end position="13"/>
    </location>
</feature>
<protein>
    <submittedName>
        <fullName evidence="3">Suppressor of SWI4 1</fullName>
    </submittedName>
</protein>
<dbReference type="EMBL" id="VIIS01001422">
    <property type="protein sequence ID" value="KAF0298605.1"/>
    <property type="molecule type" value="Genomic_DNA"/>
</dbReference>
<evidence type="ECO:0000313" key="3">
    <source>
        <dbReference type="EMBL" id="KAF0298605.1"/>
    </source>
</evidence>
<dbReference type="GO" id="GO:0030687">
    <property type="term" value="C:preribosome, large subunit precursor"/>
    <property type="evidence" value="ECO:0007669"/>
    <property type="project" value="TreeGrafter"/>
</dbReference>
<dbReference type="InterPro" id="IPR007109">
    <property type="entry name" value="Brix"/>
</dbReference>
<keyword evidence="4" id="KW-1185">Reference proteome</keyword>
<dbReference type="OrthoDB" id="10261452at2759"/>
<feature type="compositionally biased region" description="Basic and acidic residues" evidence="1">
    <location>
        <begin position="320"/>
        <end position="329"/>
    </location>
</feature>
<feature type="compositionally biased region" description="Basic and acidic residues" evidence="1">
    <location>
        <begin position="14"/>
        <end position="24"/>
    </location>
</feature>
<dbReference type="GO" id="GO:0006364">
    <property type="term" value="P:rRNA processing"/>
    <property type="evidence" value="ECO:0007669"/>
    <property type="project" value="InterPro"/>
</dbReference>
<feature type="compositionally biased region" description="Acidic residues" evidence="1">
    <location>
        <begin position="354"/>
        <end position="376"/>
    </location>
</feature>
<reference evidence="3 4" key="1">
    <citation type="submission" date="2019-07" db="EMBL/GenBank/DDBJ databases">
        <title>Draft genome assembly of a fouling barnacle, Amphibalanus amphitrite (Darwin, 1854): The first reference genome for Thecostraca.</title>
        <authorList>
            <person name="Kim W."/>
        </authorList>
    </citation>
    <scope>NUCLEOTIDE SEQUENCE [LARGE SCALE GENOMIC DNA]</scope>
    <source>
        <strain evidence="3">SNU_AA5</strain>
        <tissue evidence="3">Soma without cirri and trophi</tissue>
    </source>
</reference>
<dbReference type="PANTHER" id="PTHR12661:SF5">
    <property type="entry name" value="SUPPRESSOR OF SWI4 1 HOMOLOG"/>
    <property type="match status" value="1"/>
</dbReference>
<dbReference type="InterPro" id="IPR045112">
    <property type="entry name" value="PPAN-like"/>
</dbReference>
<feature type="compositionally biased region" description="Low complexity" evidence="1">
    <location>
        <begin position="340"/>
        <end position="353"/>
    </location>
</feature>
<dbReference type="Pfam" id="PF04427">
    <property type="entry name" value="Brix"/>
    <property type="match status" value="1"/>
</dbReference>
<dbReference type="GO" id="GO:0019843">
    <property type="term" value="F:rRNA binding"/>
    <property type="evidence" value="ECO:0007669"/>
    <property type="project" value="InterPro"/>
</dbReference>
<sequence length="498" mass="55023">MGKKGRGKKGKTRRNNEASKTLEPEELKRAAHSFVVSRGRTGKYVSQLVMNFRKVMEPFTASQLKTKGTTVRDLASVAGPLGVTHLCLFTRSQIATYMKLAKFPRGPTITFRVLDYTLSRDVLHSLKRMVTYSKQFLHGPLLILNNFSGAEQHLQLTATMLQNMFPVLNVHKLKLNTLRRAVLFSYNSSDGTIDFRHYTVKVVPVGISRGVKKLVTRPAVPNMGRLQDMADFVVKAGYMSESEGEDDPSSHVELAQPVRSRGNMVNARSAIRLIELGPRLTLQVIKAQSGLVGGEVLFHQLVTKTEEEIEATRLRREQREQLKARRRAEQQSNVERMKRAMAAAAATNSGSSDSEGEPEEDAAASDAEEGLGDDPAAETAKPSTTGGDSEGSGTEEGDDDGEEDDDDDAEWYRKEVGQEPDEEFRSLASGSGGASRSVTKRYTKKRPGPGEPPRGAKRGRREEDKTSAAERWKPRNKRGRPISGTKVRRKQTAGAGRR</sequence>
<feature type="region of interest" description="Disordered" evidence="1">
    <location>
        <begin position="320"/>
        <end position="498"/>
    </location>
</feature>
<dbReference type="Proteomes" id="UP000440578">
    <property type="component" value="Unassembled WGS sequence"/>
</dbReference>
<name>A0A6A4VWN9_AMPAM</name>
<organism evidence="3 4">
    <name type="scientific">Amphibalanus amphitrite</name>
    <name type="common">Striped barnacle</name>
    <name type="synonym">Balanus amphitrite</name>
    <dbReference type="NCBI Taxonomy" id="1232801"/>
    <lineage>
        <taxon>Eukaryota</taxon>
        <taxon>Metazoa</taxon>
        <taxon>Ecdysozoa</taxon>
        <taxon>Arthropoda</taxon>
        <taxon>Crustacea</taxon>
        <taxon>Multicrustacea</taxon>
        <taxon>Cirripedia</taxon>
        <taxon>Thoracica</taxon>
        <taxon>Thoracicalcarea</taxon>
        <taxon>Balanomorpha</taxon>
        <taxon>Balanoidea</taxon>
        <taxon>Balanidae</taxon>
        <taxon>Amphibalaninae</taxon>
        <taxon>Amphibalanus</taxon>
    </lineage>
</organism>
<feature type="compositionally biased region" description="Basic residues" evidence="1">
    <location>
        <begin position="438"/>
        <end position="447"/>
    </location>
</feature>
<dbReference type="SMART" id="SM00879">
    <property type="entry name" value="Brix"/>
    <property type="match status" value="1"/>
</dbReference>
<comment type="caution">
    <text evidence="3">The sequence shown here is derived from an EMBL/GenBank/DDBJ whole genome shotgun (WGS) entry which is preliminary data.</text>
</comment>
<feature type="domain" description="Brix" evidence="2">
    <location>
        <begin position="31"/>
        <end position="293"/>
    </location>
</feature>
<dbReference type="GO" id="GO:0000027">
    <property type="term" value="P:ribosomal large subunit assembly"/>
    <property type="evidence" value="ECO:0007669"/>
    <property type="project" value="TreeGrafter"/>
</dbReference>
<feature type="compositionally biased region" description="Basic and acidic residues" evidence="1">
    <location>
        <begin position="460"/>
        <end position="473"/>
    </location>
</feature>
<dbReference type="PANTHER" id="PTHR12661">
    <property type="entry name" value="PETER PAN-RELATED"/>
    <property type="match status" value="1"/>
</dbReference>
<feature type="compositionally biased region" description="Basic residues" evidence="1">
    <location>
        <begin position="474"/>
        <end position="498"/>
    </location>
</feature>
<evidence type="ECO:0000313" key="4">
    <source>
        <dbReference type="Proteomes" id="UP000440578"/>
    </source>
</evidence>
<dbReference type="AlphaFoldDB" id="A0A6A4VWN9"/>
<gene>
    <name evidence="3" type="primary">Ppan_1</name>
    <name evidence="3" type="ORF">FJT64_004038</name>
</gene>
<accession>A0A6A4VWN9</accession>